<sequence>MKPVLLFAAASVAATALSATTLSAKDVCMSAAEMEASLIDWYAETPVEGSGTETTAIWASEANGTWTLVQYLADGQSCVLAQGNDWGSTVSDDLILATLDTGD</sequence>
<evidence type="ECO:0000313" key="3">
    <source>
        <dbReference type="Proteomes" id="UP001627408"/>
    </source>
</evidence>
<organism evidence="2 3">
    <name type="scientific">Tateyamaria armeniaca</name>
    <dbReference type="NCBI Taxonomy" id="2518930"/>
    <lineage>
        <taxon>Bacteria</taxon>
        <taxon>Pseudomonadati</taxon>
        <taxon>Pseudomonadota</taxon>
        <taxon>Alphaproteobacteria</taxon>
        <taxon>Rhodobacterales</taxon>
        <taxon>Roseobacteraceae</taxon>
        <taxon>Tateyamaria</taxon>
    </lineage>
</organism>
<feature type="chain" id="PRO_5045381197" evidence="1">
    <location>
        <begin position="25"/>
        <end position="103"/>
    </location>
</feature>
<reference evidence="2 3" key="1">
    <citation type="submission" date="2024-08" db="EMBL/GenBank/DDBJ databases">
        <title>Tateyamaria sp. nov., isolated from marine algae.</title>
        <authorList>
            <person name="Choi B.J."/>
            <person name="Kim J.M."/>
            <person name="Lee J.K."/>
            <person name="Choi D.G."/>
            <person name="Bayburt H."/>
            <person name="Baek J.H."/>
            <person name="Han D.M."/>
            <person name="Jeon C.O."/>
        </authorList>
    </citation>
    <scope>NUCLEOTIDE SEQUENCE [LARGE SCALE GENOMIC DNA]</scope>
    <source>
        <strain evidence="2 3">KMU-156</strain>
    </source>
</reference>
<protein>
    <submittedName>
        <fullName evidence="2">S-adenosyl-L-homocysteine hydrolase</fullName>
    </submittedName>
</protein>
<dbReference type="RefSeq" id="WP_407591229.1">
    <property type="nucleotide sequence ID" value="NZ_JBHDIY010000002.1"/>
</dbReference>
<evidence type="ECO:0000256" key="1">
    <source>
        <dbReference type="SAM" id="SignalP"/>
    </source>
</evidence>
<feature type="signal peptide" evidence="1">
    <location>
        <begin position="1"/>
        <end position="24"/>
    </location>
</feature>
<dbReference type="GO" id="GO:0016787">
    <property type="term" value="F:hydrolase activity"/>
    <property type="evidence" value="ECO:0007669"/>
    <property type="project" value="UniProtKB-KW"/>
</dbReference>
<dbReference type="Proteomes" id="UP001627408">
    <property type="component" value="Unassembled WGS sequence"/>
</dbReference>
<name>A0ABW8UR44_9RHOB</name>
<keyword evidence="1" id="KW-0732">Signal</keyword>
<keyword evidence="2" id="KW-0378">Hydrolase</keyword>
<keyword evidence="3" id="KW-1185">Reference proteome</keyword>
<proteinExistence type="predicted"/>
<dbReference type="EMBL" id="JBHDIY010000002">
    <property type="protein sequence ID" value="MFL4469402.1"/>
    <property type="molecule type" value="Genomic_DNA"/>
</dbReference>
<gene>
    <name evidence="2" type="ORF">ACERZ8_05775</name>
</gene>
<comment type="caution">
    <text evidence="2">The sequence shown here is derived from an EMBL/GenBank/DDBJ whole genome shotgun (WGS) entry which is preliminary data.</text>
</comment>
<accession>A0ABW8UR44</accession>
<evidence type="ECO:0000313" key="2">
    <source>
        <dbReference type="EMBL" id="MFL4469402.1"/>
    </source>
</evidence>